<gene>
    <name evidence="2" type="ORF">CA615_06935</name>
</gene>
<name>A0A328PX73_9EURY</name>
<proteinExistence type="predicted"/>
<dbReference type="GO" id="GO:0016491">
    <property type="term" value="F:oxidoreductase activity"/>
    <property type="evidence" value="ECO:0007669"/>
    <property type="project" value="UniProtKB-ARBA"/>
</dbReference>
<organism evidence="2 3">
    <name type="scientific">Methanosphaera stadtmanae</name>
    <dbReference type="NCBI Taxonomy" id="2317"/>
    <lineage>
        <taxon>Archaea</taxon>
        <taxon>Methanobacteriati</taxon>
        <taxon>Methanobacteriota</taxon>
        <taxon>Methanomada group</taxon>
        <taxon>Methanobacteria</taxon>
        <taxon>Methanobacteriales</taxon>
        <taxon>Methanobacteriaceae</taxon>
        <taxon>Methanosphaera</taxon>
    </lineage>
</organism>
<dbReference type="GeneID" id="3855296"/>
<dbReference type="InterPro" id="IPR017900">
    <property type="entry name" value="4Fe4S_Fe_S_CS"/>
</dbReference>
<evidence type="ECO:0000313" key="3">
    <source>
        <dbReference type="Proteomes" id="UP000248557"/>
    </source>
</evidence>
<sequence>MLYINEELCKGCYICVDICPMDVYTPSETLNHKGVHIPIPDNEKCIKCNLCALMCPDQVISIEDDD</sequence>
<dbReference type="PROSITE" id="PS00198">
    <property type="entry name" value="4FE4S_FER_1"/>
    <property type="match status" value="2"/>
</dbReference>
<evidence type="ECO:0000259" key="1">
    <source>
        <dbReference type="PROSITE" id="PS51379"/>
    </source>
</evidence>
<dbReference type="PANTHER" id="PTHR43122:SF1">
    <property type="entry name" value="IRON-SULFUR-BINDING PROTEIN"/>
    <property type="match status" value="1"/>
</dbReference>
<feature type="domain" description="4Fe-4S ferredoxin-type" evidence="1">
    <location>
        <begin position="1"/>
        <end position="29"/>
    </location>
</feature>
<dbReference type="RefSeq" id="WP_011406961.1">
    <property type="nucleotide sequence ID" value="NZ_CATZNA010000052.1"/>
</dbReference>
<accession>A0A328PX73</accession>
<reference evidence="2 3" key="1">
    <citation type="submission" date="2017-05" db="EMBL/GenBank/DDBJ databases">
        <title>Host range expansion of the Methanosphaera genus to humans and monogastric animals involves recent and extensive reduction in genome content.</title>
        <authorList>
            <person name="Hoedt E.C."/>
            <person name="Volmer J.G."/>
            <person name="Parks D.H."/>
            <person name="Rosewarne C.P."/>
            <person name="Denman S.E."/>
            <person name="Mcsweeney C.S."/>
            <person name="O Cuiv P."/>
            <person name="Hugenholtz P."/>
            <person name="Tyson G.W."/>
            <person name="Morrison M."/>
        </authorList>
    </citation>
    <scope>NUCLEOTIDE SEQUENCE [LARGE SCALE GENOMIC DNA]</scope>
    <source>
        <strain evidence="2 3">PA5</strain>
    </source>
</reference>
<feature type="domain" description="4Fe-4S ferredoxin-type" evidence="1">
    <location>
        <begin position="36"/>
        <end position="65"/>
    </location>
</feature>
<dbReference type="Gene3D" id="3.30.70.20">
    <property type="match status" value="1"/>
</dbReference>
<comment type="caution">
    <text evidence="2">The sequence shown here is derived from an EMBL/GenBank/DDBJ whole genome shotgun (WGS) entry which is preliminary data.</text>
</comment>
<dbReference type="InterPro" id="IPR017896">
    <property type="entry name" value="4Fe4S_Fe-S-bd"/>
</dbReference>
<dbReference type="Pfam" id="PF12838">
    <property type="entry name" value="Fer4_7"/>
    <property type="match status" value="1"/>
</dbReference>
<dbReference type="SUPFAM" id="SSF54862">
    <property type="entry name" value="4Fe-4S ferredoxins"/>
    <property type="match status" value="1"/>
</dbReference>
<protein>
    <submittedName>
        <fullName evidence="2">Ferredoxin</fullName>
    </submittedName>
</protein>
<dbReference type="OMA" id="FCKGCDI"/>
<dbReference type="PROSITE" id="PS51379">
    <property type="entry name" value="4FE4S_FER_2"/>
    <property type="match status" value="2"/>
</dbReference>
<dbReference type="AlphaFoldDB" id="A0A328PX73"/>
<dbReference type="PANTHER" id="PTHR43122">
    <property type="entry name" value="FERREDOXIN SUBUNIT OF PYRUVATE:FLAVODOXIN OXIDOREDUCTASE-RELATED"/>
    <property type="match status" value="1"/>
</dbReference>
<dbReference type="Proteomes" id="UP000248557">
    <property type="component" value="Unassembled WGS sequence"/>
</dbReference>
<evidence type="ECO:0000313" key="2">
    <source>
        <dbReference type="EMBL" id="RAP02552.1"/>
    </source>
</evidence>
<dbReference type="EMBL" id="NGJK01000083">
    <property type="protein sequence ID" value="RAP02552.1"/>
    <property type="molecule type" value="Genomic_DNA"/>
</dbReference>